<keyword evidence="10" id="KW-1185">Reference proteome</keyword>
<name>A0A2V1MZH0_9LACO</name>
<accession>A0A2V1MZH0</accession>
<evidence type="ECO:0000256" key="5">
    <source>
        <dbReference type="ARBA" id="ARBA00023210"/>
    </source>
</evidence>
<sequence length="582" mass="67184">MLRVLIGIIILALVIYIGVLIYQYRVRRQLNALRETQATLQNVPLKTDLESARELSLTGHSLEQFQQLEQIYQDLTDNNFHQIDELLGSIETDVKGFNVVKTQENLTRVNQLIDQAAAEIDQVQEGLTGLKQVDQKHHQAVTDLEKEYQDLRKTLLAKNFSFGPSIDGLEEMLASLENDFDHFAKLTNAGDHEKAEDVLNQLQQDTNRLEQLIEEIPALYKDLATEYPDQLEEIQTGYQQLSEQNYHFGTVDIMGEVAEIQKQIDENLNTLRDLRTDDARVVNDQIEAGIDHLYDVMETELTARPKVEENLDRTAQFIAHAQNQNQTLRNELDRLGQNYTLDHQEVETARELNNQLKQIHTTYQDDIQDITDKTATYSMILTHQTQLSDQLGKIEEKQTQINEGVAGLADEERQARKTLRNFDFKMHAIKRGIENLNLPGLPKAYLDYFFMVSDEVDRLADDMNQVQINMEDITKQLIMIQSDLDTLEEKSNDLMDSALLSEQLIQYANRYRASHEDVAKASQQALAEFDHDYDYAKSLETIAMVLDQVEPGSYNRLETEYYKQKDRENPIQKELKDSPEEK</sequence>
<feature type="coiled-coil region" evidence="6">
    <location>
        <begin position="456"/>
        <end position="490"/>
    </location>
</feature>
<dbReference type="GO" id="GO:0000917">
    <property type="term" value="P:division septum assembly"/>
    <property type="evidence" value="ECO:0007669"/>
    <property type="project" value="UniProtKB-KW"/>
</dbReference>
<proteinExistence type="inferred from homology"/>
<reference evidence="9 10" key="1">
    <citation type="journal article" date="2018" name="Int. J. Syst. Evol. Microbiol.">
        <title>Lactobacillus bambusae sp. nov., isolated from a traditional fermented Ma-bamboo shoots of Taiwan.</title>
        <authorList>
            <person name="Wang L.-T."/>
        </authorList>
    </citation>
    <scope>NUCLEOTIDE SEQUENCE [LARGE SCALE GENOMIC DNA]</scope>
    <source>
        <strain evidence="9 10">BS-W1</strain>
    </source>
</reference>
<dbReference type="NCBIfam" id="NF003409">
    <property type="entry name" value="PRK04778.1-3"/>
    <property type="match status" value="1"/>
</dbReference>
<evidence type="ECO:0000313" key="9">
    <source>
        <dbReference type="EMBL" id="PWF99554.1"/>
    </source>
</evidence>
<dbReference type="EMBL" id="QCXQ01000006">
    <property type="protein sequence ID" value="PWF99554.1"/>
    <property type="molecule type" value="Genomic_DNA"/>
</dbReference>
<dbReference type="Pfam" id="PF06160">
    <property type="entry name" value="EzrA"/>
    <property type="match status" value="1"/>
</dbReference>
<evidence type="ECO:0000256" key="6">
    <source>
        <dbReference type="HAMAP-Rule" id="MF_00728"/>
    </source>
</evidence>
<dbReference type="RefSeq" id="WP_109251012.1">
    <property type="nucleotide sequence ID" value="NZ_QCXQ01000006.1"/>
</dbReference>
<evidence type="ECO:0000313" key="10">
    <source>
        <dbReference type="Proteomes" id="UP000245080"/>
    </source>
</evidence>
<keyword evidence="6" id="KW-1003">Cell membrane</keyword>
<evidence type="ECO:0000256" key="2">
    <source>
        <dbReference type="ARBA" id="ARBA00022989"/>
    </source>
</evidence>
<feature type="topological domain" description="Extracellular" evidence="6">
    <location>
        <begin position="1"/>
        <end position="3"/>
    </location>
</feature>
<keyword evidence="2 6" id="KW-1133">Transmembrane helix</keyword>
<protein>
    <recommendedName>
        <fullName evidence="6">Septation ring formation regulator EzrA</fullName>
    </recommendedName>
</protein>
<comment type="subcellular location">
    <subcellularLocation>
        <location evidence="6">Cell membrane</location>
        <topology evidence="6">Single-pass membrane protein</topology>
    </subcellularLocation>
    <text evidence="6">Colocalized with FtsZ to the nascent septal site.</text>
</comment>
<dbReference type="HAMAP" id="MF_00728">
    <property type="entry name" value="EzrA"/>
    <property type="match status" value="1"/>
</dbReference>
<feature type="coiled-coil region" evidence="6">
    <location>
        <begin position="99"/>
        <end position="126"/>
    </location>
</feature>
<keyword evidence="6" id="KW-0131">Cell cycle</keyword>
<evidence type="ECO:0000256" key="7">
    <source>
        <dbReference type="SAM" id="MobiDB-lite"/>
    </source>
</evidence>
<evidence type="ECO:0000256" key="4">
    <source>
        <dbReference type="ARBA" id="ARBA00023136"/>
    </source>
</evidence>
<dbReference type="GO" id="GO:0005940">
    <property type="term" value="C:septin ring"/>
    <property type="evidence" value="ECO:0007669"/>
    <property type="project" value="InterPro"/>
</dbReference>
<feature type="region of interest" description="Disordered" evidence="7">
    <location>
        <begin position="559"/>
        <end position="582"/>
    </location>
</feature>
<dbReference type="GO" id="GO:0000921">
    <property type="term" value="P:septin ring assembly"/>
    <property type="evidence" value="ECO:0007669"/>
    <property type="project" value="InterPro"/>
</dbReference>
<dbReference type="InterPro" id="IPR010379">
    <property type="entry name" value="EzrA"/>
</dbReference>
<feature type="coiled-coil region" evidence="6">
    <location>
        <begin position="166"/>
        <end position="215"/>
    </location>
</feature>
<gene>
    <name evidence="6" type="primary">ezrA</name>
    <name evidence="9" type="ORF">DCM90_08920</name>
</gene>
<dbReference type="Proteomes" id="UP000245080">
    <property type="component" value="Unassembled WGS sequence"/>
</dbReference>
<keyword evidence="6" id="KW-0132">Cell division</keyword>
<comment type="similarity">
    <text evidence="6">Belongs to the EzrA family.</text>
</comment>
<keyword evidence="5 6" id="KW-0717">Septation</keyword>
<comment type="caution">
    <text evidence="9">The sequence shown here is derived from an EMBL/GenBank/DDBJ whole genome shotgun (WGS) entry which is preliminary data.</text>
</comment>
<dbReference type="OrthoDB" id="1654473at2"/>
<keyword evidence="3 6" id="KW-0175">Coiled coil</keyword>
<organism evidence="9 10">
    <name type="scientific">Levilactobacillus bambusae</name>
    <dbReference type="NCBI Taxonomy" id="2024736"/>
    <lineage>
        <taxon>Bacteria</taxon>
        <taxon>Bacillati</taxon>
        <taxon>Bacillota</taxon>
        <taxon>Bacilli</taxon>
        <taxon>Lactobacillales</taxon>
        <taxon>Lactobacillaceae</taxon>
        <taxon>Levilactobacillus</taxon>
    </lineage>
</organism>
<feature type="transmembrane region" description="Helical" evidence="8">
    <location>
        <begin position="6"/>
        <end position="24"/>
    </location>
</feature>
<comment type="function">
    <text evidence="6">Negative regulator of FtsZ ring formation; modulates the frequency and position of FtsZ ring formation. Inhibits FtsZ ring formation at polar sites. Interacts either with FtsZ or with one of its binding partners to promote depolymerization.</text>
</comment>
<keyword evidence="1 6" id="KW-0812">Transmembrane</keyword>
<dbReference type="GO" id="GO:0005886">
    <property type="term" value="C:plasma membrane"/>
    <property type="evidence" value="ECO:0007669"/>
    <property type="project" value="UniProtKB-SubCell"/>
</dbReference>
<evidence type="ECO:0000256" key="1">
    <source>
        <dbReference type="ARBA" id="ARBA00022692"/>
    </source>
</evidence>
<dbReference type="AlphaFoldDB" id="A0A2V1MZH0"/>
<feature type="topological domain" description="Cytoplasmic" evidence="6">
    <location>
        <begin position="23"/>
        <end position="582"/>
    </location>
</feature>
<evidence type="ECO:0000256" key="3">
    <source>
        <dbReference type="ARBA" id="ARBA00023054"/>
    </source>
</evidence>
<keyword evidence="4 6" id="KW-0472">Membrane</keyword>
<evidence type="ECO:0000256" key="8">
    <source>
        <dbReference type="SAM" id="Phobius"/>
    </source>
</evidence>